<gene>
    <name evidence="1" type="primary">aroH</name>
    <name evidence="1" type="ORF">CS063_07490</name>
</gene>
<proteinExistence type="predicted"/>
<evidence type="ECO:0000313" key="1">
    <source>
        <dbReference type="EMBL" id="PHV71164.1"/>
    </source>
</evidence>
<dbReference type="Proteomes" id="UP000224460">
    <property type="component" value="Unassembled WGS sequence"/>
</dbReference>
<dbReference type="EMBL" id="PEDL01000005">
    <property type="protein sequence ID" value="PHV71164.1"/>
    <property type="molecule type" value="Genomic_DNA"/>
</dbReference>
<keyword evidence="2" id="KW-1185">Reference proteome</keyword>
<comment type="caution">
    <text evidence="1">The sequence shown here is derived from an EMBL/GenBank/DDBJ whole genome shotgun (WGS) entry which is preliminary data.</text>
</comment>
<reference evidence="1" key="1">
    <citation type="submission" date="2017-10" db="EMBL/GenBank/DDBJ databases">
        <title>Genome sequence of cellulolytic Lachnospiraceae bacterium XHS1971 isolated from hotspring sediment.</title>
        <authorList>
            <person name="Vasudevan G."/>
            <person name="Joshi A.J."/>
            <person name="Hivarkar S."/>
            <person name="Lanjekar V.B."/>
            <person name="Dhakephalkar P.K."/>
            <person name="Dagar S."/>
        </authorList>
    </citation>
    <scope>NUCLEOTIDE SEQUENCE</scope>
    <source>
        <strain evidence="1">XHS1971</strain>
    </source>
</reference>
<evidence type="ECO:0000313" key="2">
    <source>
        <dbReference type="Proteomes" id="UP000224460"/>
    </source>
</evidence>
<protein>
    <submittedName>
        <fullName evidence="1">Chorismate mutase</fullName>
    </submittedName>
</protein>
<organism evidence="1 2">
    <name type="scientific">Sporanaerobium hydrogeniformans</name>
    <dbReference type="NCBI Taxonomy" id="3072179"/>
    <lineage>
        <taxon>Bacteria</taxon>
        <taxon>Bacillati</taxon>
        <taxon>Bacillota</taxon>
        <taxon>Clostridia</taxon>
        <taxon>Lachnospirales</taxon>
        <taxon>Lachnospiraceae</taxon>
        <taxon>Sporanaerobium</taxon>
    </lineage>
</organism>
<sequence>MRCISIRGAITAKANTREAMLEATRTLVQAIIEANQIDKKQIIQILFTATKDLDAVYPAVAARELGITEAALMCMQELSVEDSLSMCIRVAVLIESEVLTRKTVKHQYLEGAKVLRPDLAKGEKI</sequence>
<accession>A0AC61DCW5</accession>
<name>A0AC61DCW5_9FIRM</name>